<proteinExistence type="predicted"/>
<dbReference type="Proteomes" id="UP000225433">
    <property type="component" value="Unassembled WGS sequence"/>
</dbReference>
<evidence type="ECO:0000313" key="1">
    <source>
        <dbReference type="EMBL" id="PHM52588.1"/>
    </source>
</evidence>
<evidence type="ECO:0000313" key="2">
    <source>
        <dbReference type="Proteomes" id="UP000225433"/>
    </source>
</evidence>
<accession>A0A2G0Q052</accession>
<comment type="caution">
    <text evidence="1">The sequence shown here is derived from an EMBL/GenBank/DDBJ whole genome shotgun (WGS) entry which is preliminary data.</text>
</comment>
<protein>
    <submittedName>
        <fullName evidence="1">Uncharacterized protein</fullName>
    </submittedName>
</protein>
<dbReference type="EMBL" id="NJAI01000008">
    <property type="protein sequence ID" value="PHM52588.1"/>
    <property type="molecule type" value="Genomic_DNA"/>
</dbReference>
<organism evidence="1 2">
    <name type="scientific">Xenorhabdus hominickii</name>
    <dbReference type="NCBI Taxonomy" id="351679"/>
    <lineage>
        <taxon>Bacteria</taxon>
        <taxon>Pseudomonadati</taxon>
        <taxon>Pseudomonadota</taxon>
        <taxon>Gammaproteobacteria</taxon>
        <taxon>Enterobacterales</taxon>
        <taxon>Morganellaceae</taxon>
        <taxon>Xenorhabdus</taxon>
    </lineage>
</organism>
<dbReference type="AlphaFoldDB" id="A0A2G0Q052"/>
<sequence>MFCTDCAVHSSAVYIDAIPTNDKNLQTDQGPPILGRNNLDRNCLILCRFTIVW</sequence>
<name>A0A2G0Q052_XENHO</name>
<reference evidence="1 2" key="1">
    <citation type="journal article" date="2017" name="Nat. Microbiol.">
        <title>Natural product diversity associated with the nematode symbionts Photorhabdus and Xenorhabdus.</title>
        <authorList>
            <person name="Tobias N.J."/>
            <person name="Wolff H."/>
            <person name="Djahanschiri B."/>
            <person name="Grundmann F."/>
            <person name="Kronenwerth M."/>
            <person name="Shi Y.M."/>
            <person name="Simonyi S."/>
            <person name="Grun P."/>
            <person name="Shapiro-Ilan D."/>
            <person name="Pidot S.J."/>
            <person name="Stinear T.P."/>
            <person name="Ebersberger I."/>
            <person name="Bode H.B."/>
        </authorList>
    </citation>
    <scope>NUCLEOTIDE SEQUENCE [LARGE SCALE GENOMIC DNA]</scope>
    <source>
        <strain evidence="1 2">DSM 17903</strain>
    </source>
</reference>
<gene>
    <name evidence="1" type="ORF">Xhom_04255</name>
</gene>